<organism evidence="2 3">
    <name type="scientific">Hyalangium minutum</name>
    <dbReference type="NCBI Taxonomy" id="394096"/>
    <lineage>
        <taxon>Bacteria</taxon>
        <taxon>Pseudomonadati</taxon>
        <taxon>Myxococcota</taxon>
        <taxon>Myxococcia</taxon>
        <taxon>Myxococcales</taxon>
        <taxon>Cystobacterineae</taxon>
        <taxon>Archangiaceae</taxon>
        <taxon>Hyalangium</taxon>
    </lineage>
</organism>
<gene>
    <name evidence="2" type="ORF">DB31_1075</name>
</gene>
<sequence length="40" mass="4358">MHGAVPYREAPTCESSPAGRSPPYRTIEEGDTCPLTPRAR</sequence>
<comment type="caution">
    <text evidence="2">The sequence shown here is derived from an EMBL/GenBank/DDBJ whole genome shotgun (WGS) entry which is preliminary data.</text>
</comment>
<reference evidence="2 3" key="1">
    <citation type="submission" date="2014-04" db="EMBL/GenBank/DDBJ databases">
        <title>Genome assembly of Hyalangium minutum DSM 14724.</title>
        <authorList>
            <person name="Sharma G."/>
            <person name="Subramanian S."/>
        </authorList>
    </citation>
    <scope>NUCLEOTIDE SEQUENCE [LARGE SCALE GENOMIC DNA]</scope>
    <source>
        <strain evidence="2 3">DSM 14724</strain>
    </source>
</reference>
<keyword evidence="3" id="KW-1185">Reference proteome</keyword>
<name>A0A085WFY9_9BACT</name>
<dbReference type="Proteomes" id="UP000028725">
    <property type="component" value="Unassembled WGS sequence"/>
</dbReference>
<evidence type="ECO:0000313" key="2">
    <source>
        <dbReference type="EMBL" id="KFE66602.1"/>
    </source>
</evidence>
<protein>
    <submittedName>
        <fullName evidence="2">Uncharacterized protein</fullName>
    </submittedName>
</protein>
<proteinExistence type="predicted"/>
<feature type="region of interest" description="Disordered" evidence="1">
    <location>
        <begin position="1"/>
        <end position="40"/>
    </location>
</feature>
<evidence type="ECO:0000313" key="3">
    <source>
        <dbReference type="Proteomes" id="UP000028725"/>
    </source>
</evidence>
<dbReference type="EMBL" id="JMCB01000010">
    <property type="protein sequence ID" value="KFE66602.1"/>
    <property type="molecule type" value="Genomic_DNA"/>
</dbReference>
<accession>A0A085WFY9</accession>
<evidence type="ECO:0000256" key="1">
    <source>
        <dbReference type="SAM" id="MobiDB-lite"/>
    </source>
</evidence>
<dbReference type="AlphaFoldDB" id="A0A085WFY9"/>